<evidence type="ECO:0000313" key="4">
    <source>
        <dbReference type="Proteomes" id="UP001237780"/>
    </source>
</evidence>
<evidence type="ECO:0000259" key="1">
    <source>
        <dbReference type="Pfam" id="PF06276"/>
    </source>
</evidence>
<dbReference type="EMBL" id="JAUSZT010000002">
    <property type="protein sequence ID" value="MDQ0996230.1"/>
    <property type="molecule type" value="Genomic_DNA"/>
</dbReference>
<feature type="domain" description="Aerobactin siderophore biosynthesis IucA/IucC-like C-terminal" evidence="1">
    <location>
        <begin position="62"/>
        <end position="206"/>
    </location>
</feature>
<evidence type="ECO:0000313" key="3">
    <source>
        <dbReference type="EMBL" id="MDQ0996230.1"/>
    </source>
</evidence>
<protein>
    <submittedName>
        <fullName evidence="3">Ferric iron reductase protein FhuF</fullName>
    </submittedName>
</protein>
<organism evidence="3 4">
    <name type="scientific">Phyllobacterium ifriqiyense</name>
    <dbReference type="NCBI Taxonomy" id="314238"/>
    <lineage>
        <taxon>Bacteria</taxon>
        <taxon>Pseudomonadati</taxon>
        <taxon>Pseudomonadota</taxon>
        <taxon>Alphaproteobacteria</taxon>
        <taxon>Hyphomicrobiales</taxon>
        <taxon>Phyllobacteriaceae</taxon>
        <taxon>Phyllobacterium</taxon>
    </lineage>
</organism>
<proteinExistence type="predicted"/>
<dbReference type="InterPro" id="IPR008090">
    <property type="entry name" value="Fe_iron_reduct"/>
</dbReference>
<dbReference type="PRINTS" id="PR01714">
    <property type="entry name" value="2FE2SRDCTASE"/>
</dbReference>
<dbReference type="NCBIfam" id="TIGR03951">
    <property type="entry name" value="Fe_III_red_FhuF"/>
    <property type="match status" value="1"/>
</dbReference>
<keyword evidence="4" id="KW-1185">Reference proteome</keyword>
<gene>
    <name evidence="3" type="ORF">QFZ34_001407</name>
</gene>
<dbReference type="InterPro" id="IPR024726">
    <property type="entry name" value="FhuF_C"/>
</dbReference>
<evidence type="ECO:0000259" key="2">
    <source>
        <dbReference type="Pfam" id="PF11575"/>
    </source>
</evidence>
<name>A0ABU0S646_9HYPH</name>
<comment type="caution">
    <text evidence="3">The sequence shown here is derived from an EMBL/GenBank/DDBJ whole genome shotgun (WGS) entry which is preliminary data.</text>
</comment>
<dbReference type="InterPro" id="IPR022770">
    <property type="entry name" value="IucA/IucC-like_C"/>
</dbReference>
<dbReference type="Pfam" id="PF06276">
    <property type="entry name" value="FhuF"/>
    <property type="match status" value="1"/>
</dbReference>
<dbReference type="RefSeq" id="WP_307278477.1">
    <property type="nucleotide sequence ID" value="NZ_JAUSZT010000002.1"/>
</dbReference>
<accession>A0ABU0S646</accession>
<feature type="domain" description="Ferric siderophore reductase C-terminal" evidence="2">
    <location>
        <begin position="213"/>
        <end position="233"/>
    </location>
</feature>
<reference evidence="3 4" key="1">
    <citation type="submission" date="2023-07" db="EMBL/GenBank/DDBJ databases">
        <title>Comparative genomics of wheat-associated soil bacteria to identify genetic determinants of phenazine resistance.</title>
        <authorList>
            <person name="Mouncey N."/>
        </authorList>
    </citation>
    <scope>NUCLEOTIDE SEQUENCE [LARGE SCALE GENOMIC DNA]</scope>
    <source>
        <strain evidence="3 4">W4I11</strain>
    </source>
</reference>
<dbReference type="Pfam" id="PF11575">
    <property type="entry name" value="FhuF_C"/>
    <property type="match status" value="1"/>
</dbReference>
<sequence length="246" mass="27070">MSDLSGIFRGPLAEFRHVFAGEGDLRPMVDGKSILAPEFLESLLSQYASVYPKPDTVAVATQWSKWHFSLLLPPVVAALLVAQHELPVDLSDTAIVLSDDGRVEAFRLSGRGRDITAGDVSDSLKRLIDGHLAPLIACLAAVTKAPEKVLWSNAGNVLESVLKECGTWLAPDHSGLANANRLLTRRVHTDGTRNFLFEPVRYVKHGNELIRRRKICCLRYRLPSLSLCKSCPLAFSRKNSTGDIRS</sequence>
<dbReference type="Proteomes" id="UP001237780">
    <property type="component" value="Unassembled WGS sequence"/>
</dbReference>